<organism evidence="2 3">
    <name type="scientific">Streptomyces enissocaesilis</name>
    <dbReference type="NCBI Taxonomy" id="332589"/>
    <lineage>
        <taxon>Bacteria</taxon>
        <taxon>Bacillati</taxon>
        <taxon>Actinomycetota</taxon>
        <taxon>Actinomycetes</taxon>
        <taxon>Kitasatosporales</taxon>
        <taxon>Streptomycetaceae</taxon>
        <taxon>Streptomyces</taxon>
        <taxon>Streptomyces rochei group</taxon>
    </lineage>
</organism>
<comment type="caution">
    <text evidence="2">The sequence shown here is derived from an EMBL/GenBank/DDBJ whole genome shotgun (WGS) entry which is preliminary data.</text>
</comment>
<gene>
    <name evidence="2" type="ORF">GCM10010446_11000</name>
</gene>
<proteinExistence type="predicted"/>
<reference evidence="2 3" key="1">
    <citation type="journal article" date="2019" name="Int. J. Syst. Evol. Microbiol.">
        <title>The Global Catalogue of Microorganisms (GCM) 10K type strain sequencing project: providing services to taxonomists for standard genome sequencing and annotation.</title>
        <authorList>
            <consortium name="The Broad Institute Genomics Platform"/>
            <consortium name="The Broad Institute Genome Sequencing Center for Infectious Disease"/>
            <person name="Wu L."/>
            <person name="Ma J."/>
        </authorList>
    </citation>
    <scope>NUCLEOTIDE SEQUENCE [LARGE SCALE GENOMIC DNA]</scope>
    <source>
        <strain evidence="2 3">JCM 9088</strain>
    </source>
</reference>
<dbReference type="Proteomes" id="UP001500403">
    <property type="component" value="Unassembled WGS sequence"/>
</dbReference>
<evidence type="ECO:0000256" key="1">
    <source>
        <dbReference type="SAM" id="MobiDB-lite"/>
    </source>
</evidence>
<dbReference type="EMBL" id="BAAAUD010000013">
    <property type="protein sequence ID" value="GAA2928311.1"/>
    <property type="molecule type" value="Genomic_DNA"/>
</dbReference>
<protein>
    <submittedName>
        <fullName evidence="2">Uncharacterized protein</fullName>
    </submittedName>
</protein>
<name>A0ABN3WWQ0_9ACTN</name>
<sequence length="100" mass="11115">MFDERGLGLLDIDGVGGRGSDDILWAHVQQNERIVRWSPRRAPHRHVSGPRPAPARSRSLSRPRTRAPAPHRQDTRHPLNSTVPRAPLPPCVALMNIPAS</sequence>
<feature type="region of interest" description="Disordered" evidence="1">
    <location>
        <begin position="36"/>
        <end position="90"/>
    </location>
</feature>
<evidence type="ECO:0000313" key="3">
    <source>
        <dbReference type="Proteomes" id="UP001500403"/>
    </source>
</evidence>
<accession>A0ABN3WWQ0</accession>
<keyword evidence="3" id="KW-1185">Reference proteome</keyword>
<feature type="compositionally biased region" description="Basic residues" evidence="1">
    <location>
        <begin position="38"/>
        <end position="48"/>
    </location>
</feature>
<evidence type="ECO:0000313" key="2">
    <source>
        <dbReference type="EMBL" id="GAA2928311.1"/>
    </source>
</evidence>